<dbReference type="SUPFAM" id="SSF56935">
    <property type="entry name" value="Porins"/>
    <property type="match status" value="1"/>
</dbReference>
<keyword evidence="3" id="KW-1185">Reference proteome</keyword>
<sequence length="405" mass="43407">MSSRFSIIALAVAAALPTVASAVDFSYSGFSTAAYAQSDTNDADVGLVSQPDSIDKDGSFETDSKLGVQVTAKFNELISATVQGVAYADLTGDWEPHLDWAYVRVQPVQSLSFRGGYLRAPTFMYSDSIFIGYANTWVRAPLEVYNLSPVYQILGVDATWRTQLGAVTIAVNPYFGESEVDVPSSTIDGKDWAGLATTATWGSFQARFGYSQLTLETSTNSTAELTDPLRAIPSNICGACASEANRLSIDGTDIENLNVGVQYDDGTNFLATEYARLRSDGNYLIPDRSAAYVTYGRRFGNLMPYATLAGLRRDQDMHSNAIPATGPLAALNAGVNAAIQAGATDQDSYSLGVRYELPSFSVVKGALVKLQFDHIDADGKGGLNNVQPGFDGKVNMVSASFDFIF</sequence>
<reference evidence="3" key="1">
    <citation type="journal article" date="2019" name="Int. J. Syst. Evol. Microbiol.">
        <title>The Global Catalogue of Microorganisms (GCM) 10K type strain sequencing project: providing services to taxonomists for standard genome sequencing and annotation.</title>
        <authorList>
            <consortium name="The Broad Institute Genomics Platform"/>
            <consortium name="The Broad Institute Genome Sequencing Center for Infectious Disease"/>
            <person name="Wu L."/>
            <person name="Ma J."/>
        </authorList>
    </citation>
    <scope>NUCLEOTIDE SEQUENCE [LARGE SCALE GENOMIC DNA]</scope>
    <source>
        <strain evidence="3">CGMCC 1.10759</strain>
    </source>
</reference>
<evidence type="ECO:0000313" key="3">
    <source>
        <dbReference type="Proteomes" id="UP001595904"/>
    </source>
</evidence>
<proteinExistence type="predicted"/>
<keyword evidence="1" id="KW-0732">Signal</keyword>
<dbReference type="EMBL" id="JBHSDU010000003">
    <property type="protein sequence ID" value="MFC4309151.1"/>
    <property type="molecule type" value="Genomic_DNA"/>
</dbReference>
<accession>A0ABV8SNE7</accession>
<comment type="caution">
    <text evidence="2">The sequence shown here is derived from an EMBL/GenBank/DDBJ whole genome shotgun (WGS) entry which is preliminary data.</text>
</comment>
<evidence type="ECO:0008006" key="4">
    <source>
        <dbReference type="Google" id="ProtNLM"/>
    </source>
</evidence>
<gene>
    <name evidence="2" type="ORF">ACFPN2_08675</name>
</gene>
<protein>
    <recommendedName>
        <fullName evidence="4">Porin domain-containing protein</fullName>
    </recommendedName>
</protein>
<feature type="signal peptide" evidence="1">
    <location>
        <begin position="1"/>
        <end position="22"/>
    </location>
</feature>
<name>A0ABV8SNE7_9GAMM</name>
<dbReference type="RefSeq" id="WP_380596214.1">
    <property type="nucleotide sequence ID" value="NZ_JBHSDU010000003.1"/>
</dbReference>
<evidence type="ECO:0000256" key="1">
    <source>
        <dbReference type="SAM" id="SignalP"/>
    </source>
</evidence>
<dbReference type="Proteomes" id="UP001595904">
    <property type="component" value="Unassembled WGS sequence"/>
</dbReference>
<evidence type="ECO:0000313" key="2">
    <source>
        <dbReference type="EMBL" id="MFC4309151.1"/>
    </source>
</evidence>
<feature type="chain" id="PRO_5045456201" description="Porin domain-containing protein" evidence="1">
    <location>
        <begin position="23"/>
        <end position="405"/>
    </location>
</feature>
<organism evidence="2 3">
    <name type="scientific">Steroidobacter flavus</name>
    <dbReference type="NCBI Taxonomy" id="1842136"/>
    <lineage>
        <taxon>Bacteria</taxon>
        <taxon>Pseudomonadati</taxon>
        <taxon>Pseudomonadota</taxon>
        <taxon>Gammaproteobacteria</taxon>
        <taxon>Steroidobacterales</taxon>
        <taxon>Steroidobacteraceae</taxon>
        <taxon>Steroidobacter</taxon>
    </lineage>
</organism>